<proteinExistence type="predicted"/>
<evidence type="ECO:0000313" key="2">
    <source>
        <dbReference type="Proteomes" id="UP000019376"/>
    </source>
</evidence>
<accession>S7Z9Z1</accession>
<organism evidence="1 2">
    <name type="scientific">Penicillium oxalicum (strain 114-2 / CGMCC 5302)</name>
    <name type="common">Penicillium decumbens</name>
    <dbReference type="NCBI Taxonomy" id="933388"/>
    <lineage>
        <taxon>Eukaryota</taxon>
        <taxon>Fungi</taxon>
        <taxon>Dikarya</taxon>
        <taxon>Ascomycota</taxon>
        <taxon>Pezizomycotina</taxon>
        <taxon>Eurotiomycetes</taxon>
        <taxon>Eurotiomycetidae</taxon>
        <taxon>Eurotiales</taxon>
        <taxon>Aspergillaceae</taxon>
        <taxon>Penicillium</taxon>
    </lineage>
</organism>
<name>S7Z9Z1_PENO1</name>
<protein>
    <submittedName>
        <fullName evidence="1">Uncharacterized protein</fullName>
    </submittedName>
</protein>
<dbReference type="Proteomes" id="UP000019376">
    <property type="component" value="Unassembled WGS sequence"/>
</dbReference>
<evidence type="ECO:0000313" key="1">
    <source>
        <dbReference type="EMBL" id="EPS27390.1"/>
    </source>
</evidence>
<dbReference type="EMBL" id="KB644410">
    <property type="protein sequence ID" value="EPS27390.1"/>
    <property type="molecule type" value="Genomic_DNA"/>
</dbReference>
<sequence length="17" mass="1785">MASTAEFSELPRSKGSS</sequence>
<keyword evidence="2" id="KW-1185">Reference proteome</keyword>
<dbReference type="AlphaFoldDB" id="S7Z9Z1"/>
<reference evidence="1 2" key="1">
    <citation type="journal article" date="2013" name="PLoS ONE">
        <title>Genomic and secretomic analyses reveal unique features of the lignocellulolytic enzyme system of Penicillium decumbens.</title>
        <authorList>
            <person name="Liu G."/>
            <person name="Zhang L."/>
            <person name="Wei X."/>
            <person name="Zou G."/>
            <person name="Qin Y."/>
            <person name="Ma L."/>
            <person name="Li J."/>
            <person name="Zheng H."/>
            <person name="Wang S."/>
            <person name="Wang C."/>
            <person name="Xun L."/>
            <person name="Zhao G.-P."/>
            <person name="Zhou Z."/>
            <person name="Qu Y."/>
        </authorList>
    </citation>
    <scope>NUCLEOTIDE SEQUENCE [LARGE SCALE GENOMIC DNA]</scope>
    <source>
        <strain evidence="2">114-2 / CGMCC 5302</strain>
    </source>
</reference>
<dbReference type="HOGENOM" id="CLU_3432033_0_0_1"/>
<gene>
    <name evidence="1" type="ORF">PDE_02333</name>
</gene>